<dbReference type="InterPro" id="IPR006935">
    <property type="entry name" value="Helicase/UvrB_N"/>
</dbReference>
<reference evidence="2" key="2">
    <citation type="journal article" date="2014" name="ISME J.">
        <title>Microbial stratification in low pH oxic and suboxic macroscopic growths along an acid mine drainage.</title>
        <authorList>
            <person name="Mendez-Garcia C."/>
            <person name="Mesa V."/>
            <person name="Sprenger R.R."/>
            <person name="Richter M."/>
            <person name="Diez M.S."/>
            <person name="Solano J."/>
            <person name="Bargiela R."/>
            <person name="Golyshina O.V."/>
            <person name="Manteca A."/>
            <person name="Ramos J.L."/>
            <person name="Gallego J.R."/>
            <person name="Llorente I."/>
            <person name="Martins Dos Santos V.A."/>
            <person name="Jensen O.N."/>
            <person name="Pelaez A.I."/>
            <person name="Sanchez J."/>
            <person name="Ferrer M."/>
        </authorList>
    </citation>
    <scope>NUCLEOTIDE SEQUENCE</scope>
</reference>
<dbReference type="Pfam" id="PF04851">
    <property type="entry name" value="ResIII"/>
    <property type="match status" value="1"/>
</dbReference>
<feature type="non-terminal residue" evidence="2">
    <location>
        <position position="407"/>
    </location>
</feature>
<dbReference type="GO" id="GO:0003677">
    <property type="term" value="F:DNA binding"/>
    <property type="evidence" value="ECO:0007669"/>
    <property type="project" value="InterPro"/>
</dbReference>
<protein>
    <submittedName>
        <fullName evidence="2">Type III restriction protein res subunit</fullName>
    </submittedName>
</protein>
<evidence type="ECO:0000313" key="2">
    <source>
        <dbReference type="EMBL" id="EQD49908.1"/>
    </source>
</evidence>
<feature type="domain" description="Helicase/UvrB N-terminal" evidence="1">
    <location>
        <begin position="98"/>
        <end position="280"/>
    </location>
</feature>
<sequence length="407" mass="46643">MSTPASLIVNRPYDAPSLYWVERSGQLVLVEGRRPAGYEIFDTRNNTRRTEPLELVNRIRERVDAWRAADYPGVTSVTRSLLEHWNDREARQYPFYFCQLEAIETLIWYVEASAEFKQGIYVPSDGGPWERLCSKMATGSGKTTVMAMIITWQVLNALTYPKRSKDFTCAIFIVAPGLTVRERLQVLYPGNRANVYDEFELCPSDALRQRLNQAELLVENWHTLMPLKEPERSVVRKGAESDEAYTRRVLGKLAGFRDLVVINDEAHHAYRTPADTKISKREAEERGIDLDEATRWIEGLDRLHKTRRIQRCFDLSATPFAPTGRTNTDEGLFGWIVSDFGLNDAIEAGLVKTPRVVVRDSAVPNAATLRPKLYHLYREREVHEDLNRRGAQPHEALPQLVQHAYTL</sequence>
<accession>T0ZZ78</accession>
<proteinExistence type="predicted"/>
<dbReference type="GO" id="GO:0005524">
    <property type="term" value="F:ATP binding"/>
    <property type="evidence" value="ECO:0007669"/>
    <property type="project" value="InterPro"/>
</dbReference>
<gene>
    <name evidence="2" type="ORF">B2A_07488</name>
</gene>
<name>T0ZZ78_9ZZZZ</name>
<evidence type="ECO:0000259" key="1">
    <source>
        <dbReference type="Pfam" id="PF04851"/>
    </source>
</evidence>
<reference evidence="2" key="1">
    <citation type="submission" date="2013-08" db="EMBL/GenBank/DDBJ databases">
        <authorList>
            <person name="Mendez C."/>
            <person name="Richter M."/>
            <person name="Ferrer M."/>
            <person name="Sanchez J."/>
        </authorList>
    </citation>
    <scope>NUCLEOTIDE SEQUENCE</scope>
</reference>
<dbReference type="InterPro" id="IPR027417">
    <property type="entry name" value="P-loop_NTPase"/>
</dbReference>
<organism evidence="2">
    <name type="scientific">mine drainage metagenome</name>
    <dbReference type="NCBI Taxonomy" id="410659"/>
    <lineage>
        <taxon>unclassified sequences</taxon>
        <taxon>metagenomes</taxon>
        <taxon>ecological metagenomes</taxon>
    </lineage>
</organism>
<comment type="caution">
    <text evidence="2">The sequence shown here is derived from an EMBL/GenBank/DDBJ whole genome shotgun (WGS) entry which is preliminary data.</text>
</comment>
<dbReference type="GO" id="GO:0016787">
    <property type="term" value="F:hydrolase activity"/>
    <property type="evidence" value="ECO:0007669"/>
    <property type="project" value="InterPro"/>
</dbReference>
<dbReference type="AlphaFoldDB" id="T0ZZ78"/>
<dbReference type="Gene3D" id="3.40.50.300">
    <property type="entry name" value="P-loop containing nucleotide triphosphate hydrolases"/>
    <property type="match status" value="1"/>
</dbReference>
<dbReference type="SUPFAM" id="SSF52540">
    <property type="entry name" value="P-loop containing nucleoside triphosphate hydrolases"/>
    <property type="match status" value="1"/>
</dbReference>
<dbReference type="EMBL" id="AUZZ01005361">
    <property type="protein sequence ID" value="EQD49908.1"/>
    <property type="molecule type" value="Genomic_DNA"/>
</dbReference>